<dbReference type="Proteomes" id="UP001165065">
    <property type="component" value="Unassembled WGS sequence"/>
</dbReference>
<feature type="region of interest" description="Disordered" evidence="1">
    <location>
        <begin position="134"/>
        <end position="155"/>
    </location>
</feature>
<proteinExistence type="predicted"/>
<feature type="compositionally biased region" description="Gly residues" evidence="1">
    <location>
        <begin position="134"/>
        <end position="148"/>
    </location>
</feature>
<organism evidence="2 3">
    <name type="scientific">Triparma columacea</name>
    <dbReference type="NCBI Taxonomy" id="722753"/>
    <lineage>
        <taxon>Eukaryota</taxon>
        <taxon>Sar</taxon>
        <taxon>Stramenopiles</taxon>
        <taxon>Ochrophyta</taxon>
        <taxon>Bolidophyceae</taxon>
        <taxon>Parmales</taxon>
        <taxon>Triparmaceae</taxon>
        <taxon>Triparma</taxon>
    </lineage>
</organism>
<feature type="region of interest" description="Disordered" evidence="1">
    <location>
        <begin position="1"/>
        <end position="112"/>
    </location>
</feature>
<comment type="caution">
    <text evidence="2">The sequence shown here is derived from an EMBL/GenBank/DDBJ whole genome shotgun (WGS) entry which is preliminary data.</text>
</comment>
<feature type="compositionally biased region" description="Basic and acidic residues" evidence="1">
    <location>
        <begin position="31"/>
        <end position="83"/>
    </location>
</feature>
<evidence type="ECO:0000313" key="3">
    <source>
        <dbReference type="Proteomes" id="UP001165065"/>
    </source>
</evidence>
<accession>A0A9W7GNN3</accession>
<sequence>MVERSSINSTLQDDVSMVGDDVEAAPPEYNIGERMESRGEVGERIKENVKERKELERRKSTMLKDRKVVKEKEEKEKEEKEEKEKEEEEEDVKSNSNEKVGSQGGSTPVSRTHTELVLKQNNALKQILRALVLGGTGGIKGNGGGGRGYLKAGRR</sequence>
<name>A0A9W7GNN3_9STRA</name>
<dbReference type="AlphaFoldDB" id="A0A9W7GNN3"/>
<protein>
    <submittedName>
        <fullName evidence="2">Uncharacterized protein</fullName>
    </submittedName>
</protein>
<gene>
    <name evidence="2" type="ORF">TrCOL_g9524</name>
</gene>
<reference evidence="3" key="1">
    <citation type="journal article" date="2023" name="Commun. Biol.">
        <title>Genome analysis of Parmales, the sister group of diatoms, reveals the evolutionary specialization of diatoms from phago-mixotrophs to photoautotrophs.</title>
        <authorList>
            <person name="Ban H."/>
            <person name="Sato S."/>
            <person name="Yoshikawa S."/>
            <person name="Yamada K."/>
            <person name="Nakamura Y."/>
            <person name="Ichinomiya M."/>
            <person name="Sato N."/>
            <person name="Blanc-Mathieu R."/>
            <person name="Endo H."/>
            <person name="Kuwata A."/>
            <person name="Ogata H."/>
        </authorList>
    </citation>
    <scope>NUCLEOTIDE SEQUENCE [LARGE SCALE GENOMIC DNA]</scope>
</reference>
<feature type="compositionally biased region" description="Polar residues" evidence="1">
    <location>
        <begin position="94"/>
        <end position="111"/>
    </location>
</feature>
<feature type="compositionally biased region" description="Polar residues" evidence="1">
    <location>
        <begin position="1"/>
        <end position="13"/>
    </location>
</feature>
<evidence type="ECO:0000256" key="1">
    <source>
        <dbReference type="SAM" id="MobiDB-lite"/>
    </source>
</evidence>
<evidence type="ECO:0000313" key="2">
    <source>
        <dbReference type="EMBL" id="GMI47298.1"/>
    </source>
</evidence>
<keyword evidence="3" id="KW-1185">Reference proteome</keyword>
<dbReference type="EMBL" id="BRYA01000337">
    <property type="protein sequence ID" value="GMI47298.1"/>
    <property type="molecule type" value="Genomic_DNA"/>
</dbReference>